<keyword evidence="3" id="KW-1185">Reference proteome</keyword>
<dbReference type="Proteomes" id="UP000076715">
    <property type="component" value="Unassembled WGS sequence"/>
</dbReference>
<protein>
    <recommendedName>
        <fullName evidence="4">AB hydrolase-1 domain-containing protein</fullName>
    </recommendedName>
</protein>
<evidence type="ECO:0000313" key="3">
    <source>
        <dbReference type="Proteomes" id="UP000076715"/>
    </source>
</evidence>
<gene>
    <name evidence="2" type="ORF">AWE51_03180</name>
</gene>
<keyword evidence="1" id="KW-1133">Transmembrane helix</keyword>
<feature type="transmembrane region" description="Helical" evidence="1">
    <location>
        <begin position="12"/>
        <end position="30"/>
    </location>
</feature>
<evidence type="ECO:0000256" key="1">
    <source>
        <dbReference type="SAM" id="Phobius"/>
    </source>
</evidence>
<dbReference type="RefSeq" id="WP_066310227.1">
    <property type="nucleotide sequence ID" value="NZ_LQRT01000002.1"/>
</dbReference>
<keyword evidence="1" id="KW-0472">Membrane</keyword>
<dbReference type="OrthoDB" id="1163128at2"/>
<dbReference type="AlphaFoldDB" id="A0A163CIU4"/>
<proteinExistence type="predicted"/>
<name>A0A163CIU4_9FLAO</name>
<evidence type="ECO:0000313" key="2">
    <source>
        <dbReference type="EMBL" id="KZS42460.1"/>
    </source>
</evidence>
<organism evidence="2 3">
    <name type="scientific">Aquimarina aggregata</name>
    <dbReference type="NCBI Taxonomy" id="1642818"/>
    <lineage>
        <taxon>Bacteria</taxon>
        <taxon>Pseudomonadati</taxon>
        <taxon>Bacteroidota</taxon>
        <taxon>Flavobacteriia</taxon>
        <taxon>Flavobacteriales</taxon>
        <taxon>Flavobacteriaceae</taxon>
        <taxon>Aquimarina</taxon>
    </lineage>
</organism>
<reference evidence="2 3" key="1">
    <citation type="submission" date="2016-01" db="EMBL/GenBank/DDBJ databases">
        <title>The draft genome sequence of Aquimarina sp. RZW4-3-2.</title>
        <authorList>
            <person name="Wang Y."/>
        </authorList>
    </citation>
    <scope>NUCLEOTIDE SEQUENCE [LARGE SCALE GENOMIC DNA]</scope>
    <source>
        <strain evidence="2 3">RZW4-3-2</strain>
    </source>
</reference>
<sequence length="304" mass="33261">MKRVSSKMKISNCYHFVTNLILIAFFSIFICSCAKDDDQSPANPTPVTPVGISQEIKDLIYFKGNESAPTVLINAQAGPDIELGTDLVDNIFENFNTTDILTVNVHQAQTLNPTILQGNDITLAQAVSFNTESIEPLYQVIKYFKDQGRTVYVLGISFGAFITQELIAKKGIDSADKYLIITGRLDINDVVWQGLSEGRFGFFENGVTPIVDPEPGMDVIERNIGRLAAGLGMNRYTQLLNTVNDLSNLTYIYGATDQAVGSLTAEEVAFLESKNANILTGNGGHDTPFFGFFKQGLSEAFGIE</sequence>
<evidence type="ECO:0008006" key="4">
    <source>
        <dbReference type="Google" id="ProtNLM"/>
    </source>
</evidence>
<dbReference type="PROSITE" id="PS51257">
    <property type="entry name" value="PROKAR_LIPOPROTEIN"/>
    <property type="match status" value="1"/>
</dbReference>
<accession>A0A163CIU4</accession>
<dbReference type="EMBL" id="LQRT01000002">
    <property type="protein sequence ID" value="KZS42460.1"/>
    <property type="molecule type" value="Genomic_DNA"/>
</dbReference>
<comment type="caution">
    <text evidence="2">The sequence shown here is derived from an EMBL/GenBank/DDBJ whole genome shotgun (WGS) entry which is preliminary data.</text>
</comment>
<keyword evidence="1" id="KW-0812">Transmembrane</keyword>